<dbReference type="InterPro" id="IPR036890">
    <property type="entry name" value="HATPase_C_sf"/>
</dbReference>
<dbReference type="Pfam" id="PF13581">
    <property type="entry name" value="HATPase_c_2"/>
    <property type="match status" value="1"/>
</dbReference>
<protein>
    <submittedName>
        <fullName evidence="3">ATP-binding protein</fullName>
    </submittedName>
</protein>
<comment type="caution">
    <text evidence="3">The sequence shown here is derived from an EMBL/GenBank/DDBJ whole genome shotgun (WGS) entry which is preliminary data.</text>
</comment>
<keyword evidence="3" id="KW-0547">Nucleotide-binding</keyword>
<keyword evidence="4" id="KW-1185">Reference proteome</keyword>
<dbReference type="GO" id="GO:0005524">
    <property type="term" value="F:ATP binding"/>
    <property type="evidence" value="ECO:0007669"/>
    <property type="project" value="UniProtKB-KW"/>
</dbReference>
<gene>
    <name evidence="3" type="ORF">LQ327_33130</name>
</gene>
<proteinExistence type="predicted"/>
<feature type="region of interest" description="Disordered" evidence="1">
    <location>
        <begin position="1"/>
        <end position="33"/>
    </location>
</feature>
<feature type="domain" description="Histidine kinase/HSP90-like ATPase" evidence="2">
    <location>
        <begin position="45"/>
        <end position="110"/>
    </location>
</feature>
<dbReference type="Gene3D" id="3.30.565.10">
    <property type="entry name" value="Histidine kinase-like ATPase, C-terminal domain"/>
    <property type="match status" value="1"/>
</dbReference>
<accession>A0ABS8PLE1</accession>
<dbReference type="Proteomes" id="UP001199469">
    <property type="component" value="Unassembled WGS sequence"/>
</dbReference>
<dbReference type="RefSeq" id="WP_230740957.1">
    <property type="nucleotide sequence ID" value="NZ_JAJNDB010000011.1"/>
</dbReference>
<evidence type="ECO:0000256" key="1">
    <source>
        <dbReference type="SAM" id="MobiDB-lite"/>
    </source>
</evidence>
<dbReference type="InterPro" id="IPR003594">
    <property type="entry name" value="HATPase_dom"/>
</dbReference>
<keyword evidence="3" id="KW-0067">ATP-binding</keyword>
<name>A0ABS8PLE1_9PSEU</name>
<evidence type="ECO:0000259" key="2">
    <source>
        <dbReference type="Pfam" id="PF13581"/>
    </source>
</evidence>
<sequence>MQTPEPQQRERVPEVPAPGAATEVDGLSDTKSLGEVPSPVEVRVHADPALIPSVRAVAADLAARADFDLDAVSDLRMAVDEACSALVPLAAPGGQLRCGFTVVDGRIAVVARVPVDAPTTLRQDTFGWRVLDTLTDAAEVLDGDPEWLGIRLLKDRTTA</sequence>
<evidence type="ECO:0000313" key="4">
    <source>
        <dbReference type="Proteomes" id="UP001199469"/>
    </source>
</evidence>
<organism evidence="3 4">
    <name type="scientific">Actinomycetospora endophytica</name>
    <dbReference type="NCBI Taxonomy" id="2291215"/>
    <lineage>
        <taxon>Bacteria</taxon>
        <taxon>Bacillati</taxon>
        <taxon>Actinomycetota</taxon>
        <taxon>Actinomycetes</taxon>
        <taxon>Pseudonocardiales</taxon>
        <taxon>Pseudonocardiaceae</taxon>
        <taxon>Actinomycetospora</taxon>
    </lineage>
</organism>
<dbReference type="EMBL" id="JAJNDB010000011">
    <property type="protein sequence ID" value="MCD2198221.1"/>
    <property type="molecule type" value="Genomic_DNA"/>
</dbReference>
<reference evidence="3 4" key="1">
    <citation type="submission" date="2021-11" db="EMBL/GenBank/DDBJ databases">
        <title>Draft genome sequence of Actinomycetospora sp. SF1 isolated from the rhizosphere soil.</title>
        <authorList>
            <person name="Duangmal K."/>
            <person name="Chantavorakit T."/>
        </authorList>
    </citation>
    <scope>NUCLEOTIDE SEQUENCE [LARGE SCALE GENOMIC DNA]</scope>
    <source>
        <strain evidence="3 4">TBRC 5722</strain>
    </source>
</reference>
<evidence type="ECO:0000313" key="3">
    <source>
        <dbReference type="EMBL" id="MCD2198221.1"/>
    </source>
</evidence>